<dbReference type="EMBL" id="HBGE01072598">
    <property type="protein sequence ID" value="CAD9166723.1"/>
    <property type="molecule type" value="Transcribed_RNA"/>
</dbReference>
<protein>
    <submittedName>
        <fullName evidence="1">Uncharacterized protein</fullName>
    </submittedName>
</protein>
<gene>
    <name evidence="1" type="ORF">ACAT0790_LOCUS43491</name>
</gene>
<name>A0A7S1RIW4_ALECA</name>
<proteinExistence type="predicted"/>
<accession>A0A7S1RIW4</accession>
<dbReference type="AlphaFoldDB" id="A0A7S1RIW4"/>
<organism evidence="1">
    <name type="scientific">Alexandrium catenella</name>
    <name type="common">Red tide dinoflagellate</name>
    <name type="synonym">Gonyaulax catenella</name>
    <dbReference type="NCBI Taxonomy" id="2925"/>
    <lineage>
        <taxon>Eukaryota</taxon>
        <taxon>Sar</taxon>
        <taxon>Alveolata</taxon>
        <taxon>Dinophyceae</taxon>
        <taxon>Gonyaulacales</taxon>
        <taxon>Pyrocystaceae</taxon>
        <taxon>Alexandrium</taxon>
    </lineage>
</organism>
<reference evidence="1" key="1">
    <citation type="submission" date="2021-01" db="EMBL/GenBank/DDBJ databases">
        <authorList>
            <person name="Corre E."/>
            <person name="Pelletier E."/>
            <person name="Niang G."/>
            <person name="Scheremetjew M."/>
            <person name="Finn R."/>
            <person name="Kale V."/>
            <person name="Holt S."/>
            <person name="Cochrane G."/>
            <person name="Meng A."/>
            <person name="Brown T."/>
            <person name="Cohen L."/>
        </authorList>
    </citation>
    <scope>NUCLEOTIDE SEQUENCE</scope>
    <source>
        <strain evidence="1">OF101</strain>
    </source>
</reference>
<evidence type="ECO:0000313" key="1">
    <source>
        <dbReference type="EMBL" id="CAD9166723.1"/>
    </source>
</evidence>
<sequence>MQMLGDLQAKEKALQEVPQVTRRATAACKWTSACKVAEESRSVELWCCGVEHLNGFYVYRPPQSGPPTYQHQTYPHKWLFVAVTGGWWIGEAECKDKRHAKGWMHCEAVEPGTLPQDVIEWQAPKSSEWELLEHARFWLSESVDVAWQNARIACFQSPVIQIRGVTDSIVDGLFDFVPGDDEVGQPPSFQHQQRPNLWLFLARDQRWWVGNGKAKEDKDDRGLMHSGSVSPGMIPTEAVGWHVRNGKTWEECRALKISKVPGAKRASEKWADANRRAKGIQIWGKEYYQGEYFLEGCVDGLPAYQYSVDADVWLYLAMDGCWWLSDTENKDARRARGFLKSDLIEPGTLPQDIESWRDRKVNSWEANPMVRVLVAEDAAKEWQVAWQFAEKADVIEIEHVTGPEYNGLYDLVLGPGNSKGQPPTYQHQRNQDQFLYVARDGRWWVSNTDCMNKREPSGRMHSDLIRPGVLPFNNDNLRWHVFNRTSKEWERQEDVAIVS</sequence>